<dbReference type="Gene3D" id="1.10.260.40">
    <property type="entry name" value="lambda repressor-like DNA-binding domains"/>
    <property type="match status" value="1"/>
</dbReference>
<dbReference type="InterPro" id="IPR001387">
    <property type="entry name" value="Cro/C1-type_HTH"/>
</dbReference>
<proteinExistence type="predicted"/>
<dbReference type="RefSeq" id="WP_006718801.1">
    <property type="nucleotide sequence ID" value="NZ_CP007032.1"/>
</dbReference>
<keyword evidence="3" id="KW-1185">Reference proteome</keyword>
<protein>
    <submittedName>
        <fullName evidence="2">XRE family transcriptional regulator</fullName>
    </submittedName>
</protein>
<dbReference type="GO" id="GO:0003677">
    <property type="term" value="F:DNA binding"/>
    <property type="evidence" value="ECO:0007669"/>
    <property type="project" value="InterPro"/>
</dbReference>
<evidence type="ECO:0000313" key="3">
    <source>
        <dbReference type="Proteomes" id="UP000010847"/>
    </source>
</evidence>
<dbReference type="PROSITE" id="PS50943">
    <property type="entry name" value="HTH_CROC1"/>
    <property type="match status" value="1"/>
</dbReference>
<feature type="domain" description="HTH cro/C1-type" evidence="1">
    <location>
        <begin position="10"/>
        <end position="61"/>
    </location>
</feature>
<dbReference type="eggNOG" id="COG3655">
    <property type="taxonomic scope" value="Bacteria"/>
</dbReference>
<dbReference type="OrthoDB" id="9804186at2"/>
<evidence type="ECO:0000313" key="2">
    <source>
        <dbReference type="EMBL" id="AHF07175.1"/>
    </source>
</evidence>
<evidence type="ECO:0000259" key="1">
    <source>
        <dbReference type="PROSITE" id="PS50943"/>
    </source>
</evidence>
<dbReference type="Proteomes" id="UP000010847">
    <property type="component" value="Chromosome"/>
</dbReference>
<name>W0E8L3_9FIRM</name>
<organism evidence="2 3">
    <name type="scientific">Desulfitobacterium metallireducens DSM 15288</name>
    <dbReference type="NCBI Taxonomy" id="871968"/>
    <lineage>
        <taxon>Bacteria</taxon>
        <taxon>Bacillati</taxon>
        <taxon>Bacillota</taxon>
        <taxon>Clostridia</taxon>
        <taxon>Eubacteriales</taxon>
        <taxon>Desulfitobacteriaceae</taxon>
        <taxon>Desulfitobacterium</taxon>
    </lineage>
</organism>
<dbReference type="AlphaFoldDB" id="W0E8L3"/>
<gene>
    <name evidence="2" type="ORF">DESME_09030</name>
</gene>
<dbReference type="HOGENOM" id="CLU_066192_31_1_9"/>
<dbReference type="STRING" id="871968.DESME_09030"/>
<accession>W0E8L3</accession>
<dbReference type="SUPFAM" id="SSF47413">
    <property type="entry name" value="lambda repressor-like DNA-binding domains"/>
    <property type="match status" value="1"/>
</dbReference>
<sequence>MSFSFKPLFKLLVDRDMTAEDLRKALGFSFSTMAKMKKGEYVSLEVLDKICNYLHCNLSDVLKHVPDNKQY</sequence>
<dbReference type="InterPro" id="IPR010982">
    <property type="entry name" value="Lambda_DNA-bd_dom_sf"/>
</dbReference>
<dbReference type="EMBL" id="CP007032">
    <property type="protein sequence ID" value="AHF07175.1"/>
    <property type="molecule type" value="Genomic_DNA"/>
</dbReference>
<dbReference type="KEGG" id="dmt:DESME_09030"/>
<reference evidence="2 3" key="1">
    <citation type="submission" date="2013-12" db="EMBL/GenBank/DDBJ databases">
        <authorList>
            <consortium name="DOE Joint Genome Institute"/>
            <person name="Smidt H."/>
            <person name="Huntemann M."/>
            <person name="Han J."/>
            <person name="Chen A."/>
            <person name="Kyrpides N."/>
            <person name="Mavromatis K."/>
            <person name="Markowitz V."/>
            <person name="Palaniappan K."/>
            <person name="Ivanova N."/>
            <person name="Schaumberg A."/>
            <person name="Pati A."/>
            <person name="Liolios K."/>
            <person name="Nordberg H.P."/>
            <person name="Cantor M.N."/>
            <person name="Hua S.X."/>
            <person name="Woyke T."/>
        </authorList>
    </citation>
    <scope>NUCLEOTIDE SEQUENCE [LARGE SCALE GENOMIC DNA]</scope>
    <source>
        <strain evidence="3">DSM 15288</strain>
    </source>
</reference>
<dbReference type="Pfam" id="PF13443">
    <property type="entry name" value="HTH_26"/>
    <property type="match status" value="1"/>
</dbReference>